<feature type="region of interest" description="Disordered" evidence="1">
    <location>
        <begin position="1"/>
        <end position="22"/>
    </location>
</feature>
<evidence type="ECO:0000313" key="2">
    <source>
        <dbReference type="EMBL" id="CAB9529974.1"/>
    </source>
</evidence>
<gene>
    <name evidence="2" type="ORF">SEMRO_2693_G334830.1</name>
</gene>
<evidence type="ECO:0000313" key="3">
    <source>
        <dbReference type="Proteomes" id="UP001153069"/>
    </source>
</evidence>
<dbReference type="EMBL" id="CAICTM010002691">
    <property type="protein sequence ID" value="CAB9529974.1"/>
    <property type="molecule type" value="Genomic_DNA"/>
</dbReference>
<dbReference type="Proteomes" id="UP001153069">
    <property type="component" value="Unassembled WGS sequence"/>
</dbReference>
<proteinExistence type="predicted"/>
<feature type="compositionally biased region" description="Low complexity" evidence="1">
    <location>
        <begin position="1"/>
        <end position="20"/>
    </location>
</feature>
<feature type="region of interest" description="Disordered" evidence="1">
    <location>
        <begin position="66"/>
        <end position="88"/>
    </location>
</feature>
<evidence type="ECO:0000256" key="1">
    <source>
        <dbReference type="SAM" id="MobiDB-lite"/>
    </source>
</evidence>
<feature type="compositionally biased region" description="Low complexity" evidence="1">
    <location>
        <begin position="71"/>
        <end position="88"/>
    </location>
</feature>
<organism evidence="2 3">
    <name type="scientific">Seminavis robusta</name>
    <dbReference type="NCBI Taxonomy" id="568900"/>
    <lineage>
        <taxon>Eukaryota</taxon>
        <taxon>Sar</taxon>
        <taxon>Stramenopiles</taxon>
        <taxon>Ochrophyta</taxon>
        <taxon>Bacillariophyta</taxon>
        <taxon>Bacillariophyceae</taxon>
        <taxon>Bacillariophycidae</taxon>
        <taxon>Naviculales</taxon>
        <taxon>Naviculaceae</taxon>
        <taxon>Seminavis</taxon>
    </lineage>
</organism>
<keyword evidence="3" id="KW-1185">Reference proteome</keyword>
<protein>
    <submittedName>
        <fullName evidence="2">Uncharacterized protein</fullName>
    </submittedName>
</protein>
<dbReference type="AlphaFoldDB" id="A0A9N8F1T7"/>
<accession>A0A9N8F1T7</accession>
<name>A0A9N8F1T7_9STRA</name>
<comment type="caution">
    <text evidence="2">The sequence shown here is derived from an EMBL/GenBank/DDBJ whole genome shotgun (WGS) entry which is preliminary data.</text>
</comment>
<sequence>MDPPTASSKPTSSKSTTPSTGSRAGKAYLVCATILCSLGLLETTGYCRSNSRLQIPSVFKLEDTNSSRYHTAPGPSSGTATSSSQGTSYWTPPLSDFEFCESHNFIPIKDDEELETTQTARPRFSMQPSDFAPQSTKICSTTQQVKDAIRYGLRVFDDPSIQTPLQKRYAGANYTPSKFLYHDCDLPMLPPPQLCDTINQFSKIIYQGDSLSRHAHYGLMMALSNDLIRGSAIQACQCDGQFSNNDKCITGLHYKANAKPYQYHVCSHLPLDNQVEVTFNINRLQKGVYKLNQDSNEIIDCSQPDQKPVLLILQGGVQLGYNGMAVYDTQVQPFFRDPVIQTCIQHQKFYLIFCLSSQQAPFYDEMYPAQTRNQTAIFDQEMERQFTKHYIRNAHFIHWANFTEGVQWTDGFHLAAQGNYFKSAHTFHLANAILQEKLALKHPEFTPAKKSE</sequence>
<reference evidence="2" key="1">
    <citation type="submission" date="2020-06" db="EMBL/GenBank/DDBJ databases">
        <authorList>
            <consortium name="Plant Systems Biology data submission"/>
        </authorList>
    </citation>
    <scope>NUCLEOTIDE SEQUENCE</scope>
    <source>
        <strain evidence="2">D6</strain>
    </source>
</reference>